<dbReference type="HOGENOM" id="CLU_2798393_0_0_1"/>
<sequence>MPSSRSRNTLLRCFSNFTGLSPWVRARLGLWRRRWVEWRWQRHRELQLGEGERVTAAAGGMAMPTRSI</sequence>
<dbReference type="AlphaFoldDB" id="A0A0E0KTA9"/>
<dbReference type="Gramene" id="OPUNC04G17780.1">
    <property type="protein sequence ID" value="OPUNC04G17780.1"/>
    <property type="gene ID" value="OPUNC04G17780"/>
</dbReference>
<keyword evidence="2" id="KW-1185">Reference proteome</keyword>
<reference evidence="1" key="1">
    <citation type="submission" date="2015-04" db="UniProtKB">
        <authorList>
            <consortium name="EnsemblPlants"/>
        </authorList>
    </citation>
    <scope>IDENTIFICATION</scope>
</reference>
<accession>A0A0E0KTA9</accession>
<name>A0A0E0KTA9_ORYPU</name>
<evidence type="ECO:0000313" key="2">
    <source>
        <dbReference type="Proteomes" id="UP000026962"/>
    </source>
</evidence>
<dbReference type="Proteomes" id="UP000026962">
    <property type="component" value="Chromosome 4"/>
</dbReference>
<organism evidence="1">
    <name type="scientific">Oryza punctata</name>
    <name type="common">Red rice</name>
    <dbReference type="NCBI Taxonomy" id="4537"/>
    <lineage>
        <taxon>Eukaryota</taxon>
        <taxon>Viridiplantae</taxon>
        <taxon>Streptophyta</taxon>
        <taxon>Embryophyta</taxon>
        <taxon>Tracheophyta</taxon>
        <taxon>Spermatophyta</taxon>
        <taxon>Magnoliopsida</taxon>
        <taxon>Liliopsida</taxon>
        <taxon>Poales</taxon>
        <taxon>Poaceae</taxon>
        <taxon>BOP clade</taxon>
        <taxon>Oryzoideae</taxon>
        <taxon>Oryzeae</taxon>
        <taxon>Oryzinae</taxon>
        <taxon>Oryza</taxon>
    </lineage>
</organism>
<dbReference type="EnsemblPlants" id="OPUNC04G17780.1">
    <property type="protein sequence ID" value="OPUNC04G17780.1"/>
    <property type="gene ID" value="OPUNC04G17780"/>
</dbReference>
<reference evidence="1" key="2">
    <citation type="submission" date="2018-05" db="EMBL/GenBank/DDBJ databases">
        <title>OpunRS2 (Oryza punctata Reference Sequence Version 2).</title>
        <authorList>
            <person name="Zhang J."/>
            <person name="Kudrna D."/>
            <person name="Lee S."/>
            <person name="Talag J."/>
            <person name="Welchert J."/>
            <person name="Wing R.A."/>
        </authorList>
    </citation>
    <scope>NUCLEOTIDE SEQUENCE [LARGE SCALE GENOMIC DNA]</scope>
</reference>
<protein>
    <submittedName>
        <fullName evidence="1">Uncharacterized protein</fullName>
    </submittedName>
</protein>
<evidence type="ECO:0000313" key="1">
    <source>
        <dbReference type="EnsemblPlants" id="OPUNC04G17780.1"/>
    </source>
</evidence>
<proteinExistence type="predicted"/>